<evidence type="ECO:0000256" key="1">
    <source>
        <dbReference type="SAM" id="MobiDB-lite"/>
    </source>
</evidence>
<reference evidence="3" key="1">
    <citation type="submission" date="2022-03" db="EMBL/GenBank/DDBJ databases">
        <authorList>
            <person name="Martin H S."/>
        </authorList>
    </citation>
    <scope>NUCLEOTIDE SEQUENCE</scope>
</reference>
<feature type="chain" id="PRO_5047395774" evidence="2">
    <location>
        <begin position="22"/>
        <end position="158"/>
    </location>
</feature>
<evidence type="ECO:0000313" key="4">
    <source>
        <dbReference type="Proteomes" id="UP000837857"/>
    </source>
</evidence>
<proteinExistence type="predicted"/>
<feature type="region of interest" description="Disordered" evidence="1">
    <location>
        <begin position="105"/>
        <end position="140"/>
    </location>
</feature>
<organism evidence="3 4">
    <name type="scientific">Iphiclides podalirius</name>
    <name type="common">scarce swallowtail</name>
    <dbReference type="NCBI Taxonomy" id="110791"/>
    <lineage>
        <taxon>Eukaryota</taxon>
        <taxon>Metazoa</taxon>
        <taxon>Ecdysozoa</taxon>
        <taxon>Arthropoda</taxon>
        <taxon>Hexapoda</taxon>
        <taxon>Insecta</taxon>
        <taxon>Pterygota</taxon>
        <taxon>Neoptera</taxon>
        <taxon>Endopterygota</taxon>
        <taxon>Lepidoptera</taxon>
        <taxon>Glossata</taxon>
        <taxon>Ditrysia</taxon>
        <taxon>Papilionoidea</taxon>
        <taxon>Papilionidae</taxon>
        <taxon>Papilioninae</taxon>
        <taxon>Iphiclides</taxon>
    </lineage>
</organism>
<gene>
    <name evidence="3" type="ORF">IPOD504_LOCUS10924</name>
</gene>
<evidence type="ECO:0000313" key="3">
    <source>
        <dbReference type="EMBL" id="CAH2059560.1"/>
    </source>
</evidence>
<keyword evidence="2" id="KW-0732">Signal</keyword>
<protein>
    <submittedName>
        <fullName evidence="3">Uncharacterized protein</fullName>
    </submittedName>
</protein>
<dbReference type="Proteomes" id="UP000837857">
    <property type="component" value="Chromosome 26"/>
</dbReference>
<keyword evidence="4" id="KW-1185">Reference proteome</keyword>
<dbReference type="EMBL" id="OW152838">
    <property type="protein sequence ID" value="CAH2059560.1"/>
    <property type="molecule type" value="Genomic_DNA"/>
</dbReference>
<name>A0ABN8IK53_9NEOP</name>
<feature type="non-terminal residue" evidence="3">
    <location>
        <position position="1"/>
    </location>
</feature>
<evidence type="ECO:0000256" key="2">
    <source>
        <dbReference type="SAM" id="SignalP"/>
    </source>
</evidence>
<sequence length="158" mass="18817">MNLRCCWWQILLAVWYFKAENKNNQVEAKDHTRTLKHWVSSYEENVIVQGSDQILSNLSKSVEIKIHKEHPKFRVKRLKKKKKKLRRRKGETKNKLIATNSIFPKHRSKSQRKRKKGFKKFVKTVSDRNKDSNMSASKEFDAEDKPVDIIVHIKMNNN</sequence>
<feature type="compositionally biased region" description="Basic residues" evidence="1">
    <location>
        <begin position="105"/>
        <end position="122"/>
    </location>
</feature>
<feature type="signal peptide" evidence="2">
    <location>
        <begin position="1"/>
        <end position="21"/>
    </location>
</feature>
<accession>A0ABN8IK53</accession>